<dbReference type="InterPro" id="IPR003256">
    <property type="entry name" value="Ribosomal_uL24"/>
</dbReference>
<keyword evidence="2 5" id="KW-0689">Ribosomal protein</keyword>
<organism evidence="9">
    <name type="scientific">uncultured Microgenomates bacterium Rifle_16ft_4_minimus_19697</name>
    <dbReference type="NCBI Taxonomy" id="1665107"/>
    <lineage>
        <taxon>Bacteria</taxon>
        <taxon>Candidatus Microgenomatota</taxon>
        <taxon>environmental samples</taxon>
    </lineage>
</organism>
<dbReference type="HAMAP" id="MF_01326_B">
    <property type="entry name" value="Ribosomal_uL24_B"/>
    <property type="match status" value="1"/>
</dbReference>
<keyword evidence="5" id="KW-0694">RNA-binding</keyword>
<proteinExistence type="inferred from homology"/>
<reference evidence="9" key="1">
    <citation type="journal article" date="2015" name="ISME J.">
        <title>Aquifer environment selects for microbial species cohorts in sediment and groundwater.</title>
        <authorList>
            <person name="Hug L.A."/>
            <person name="Thomas B.C."/>
            <person name="Brown C.T."/>
            <person name="Frischkorn K.R."/>
            <person name="Williams K.H."/>
            <person name="Tringe S.G."/>
            <person name="Banfield J.F."/>
        </authorList>
    </citation>
    <scope>NUCLEOTIDE SEQUENCE</scope>
</reference>
<dbReference type="GO" id="GO:0005840">
    <property type="term" value="C:ribosome"/>
    <property type="evidence" value="ECO:0007669"/>
    <property type="project" value="UniProtKB-KW"/>
</dbReference>
<dbReference type="EMBL" id="KT006969">
    <property type="protein sequence ID" value="AKQ01505.1"/>
    <property type="molecule type" value="Genomic_DNA"/>
</dbReference>
<evidence type="ECO:0000256" key="4">
    <source>
        <dbReference type="ARBA" id="ARBA00035206"/>
    </source>
</evidence>
<dbReference type="GO" id="GO:0006412">
    <property type="term" value="P:translation"/>
    <property type="evidence" value="ECO:0007669"/>
    <property type="project" value="UniProtKB-UniRule"/>
</dbReference>
<dbReference type="PROSITE" id="PS01108">
    <property type="entry name" value="RIBOSOMAL_L24"/>
    <property type="match status" value="1"/>
</dbReference>
<name>A0A0H4T450_9BACT</name>
<gene>
    <name evidence="5 9" type="primary">rplX</name>
</gene>
<keyword evidence="3 5" id="KW-0687">Ribonucleoprotein</keyword>
<dbReference type="NCBIfam" id="TIGR01079">
    <property type="entry name" value="rplX_bact"/>
    <property type="match status" value="1"/>
</dbReference>
<comment type="similarity">
    <text evidence="1 5 6">Belongs to the universal ribosomal protein uL24 family.</text>
</comment>
<dbReference type="CDD" id="cd06089">
    <property type="entry name" value="KOW_RPL26"/>
    <property type="match status" value="1"/>
</dbReference>
<evidence type="ECO:0000256" key="3">
    <source>
        <dbReference type="ARBA" id="ARBA00023274"/>
    </source>
</evidence>
<keyword evidence="5" id="KW-0699">rRNA-binding</keyword>
<evidence type="ECO:0000256" key="2">
    <source>
        <dbReference type="ARBA" id="ARBA00022980"/>
    </source>
</evidence>
<dbReference type="InterPro" id="IPR005824">
    <property type="entry name" value="KOW"/>
</dbReference>
<evidence type="ECO:0000256" key="7">
    <source>
        <dbReference type="SAM" id="MobiDB-lite"/>
    </source>
</evidence>
<dbReference type="SUPFAM" id="SSF50104">
    <property type="entry name" value="Translation proteins SH3-like domain"/>
    <property type="match status" value="1"/>
</dbReference>
<feature type="domain" description="KOW" evidence="8">
    <location>
        <begin position="3"/>
        <end position="30"/>
    </location>
</feature>
<evidence type="ECO:0000256" key="5">
    <source>
        <dbReference type="HAMAP-Rule" id="MF_01326"/>
    </source>
</evidence>
<dbReference type="SMART" id="SM00739">
    <property type="entry name" value="KOW"/>
    <property type="match status" value="1"/>
</dbReference>
<evidence type="ECO:0000256" key="1">
    <source>
        <dbReference type="ARBA" id="ARBA00010618"/>
    </source>
</evidence>
<dbReference type="InterPro" id="IPR057264">
    <property type="entry name" value="Ribosomal_uL24_C"/>
</dbReference>
<accession>A0A0H4T450</accession>
<dbReference type="Pfam" id="PF17136">
    <property type="entry name" value="ribosomal_L24"/>
    <property type="match status" value="1"/>
</dbReference>
<comment type="subunit">
    <text evidence="5">Part of the 50S ribosomal subunit.</text>
</comment>
<dbReference type="GO" id="GO:0019843">
    <property type="term" value="F:rRNA binding"/>
    <property type="evidence" value="ECO:0007669"/>
    <property type="project" value="UniProtKB-UniRule"/>
</dbReference>
<dbReference type="GO" id="GO:0003735">
    <property type="term" value="F:structural constituent of ribosome"/>
    <property type="evidence" value="ECO:0007669"/>
    <property type="project" value="InterPro"/>
</dbReference>
<dbReference type="PANTHER" id="PTHR12903">
    <property type="entry name" value="MITOCHONDRIAL RIBOSOMAL PROTEIN L24"/>
    <property type="match status" value="1"/>
</dbReference>
<comment type="function">
    <text evidence="5">One of two assembly initiator proteins, it binds directly to the 5'-end of the 23S rRNA, where it nucleates assembly of the 50S subunit.</text>
</comment>
<dbReference type="InterPro" id="IPR014722">
    <property type="entry name" value="Rib_uL2_dom2"/>
</dbReference>
<feature type="region of interest" description="Disordered" evidence="7">
    <location>
        <begin position="1"/>
        <end position="21"/>
    </location>
</feature>
<dbReference type="Pfam" id="PF00467">
    <property type="entry name" value="KOW"/>
    <property type="match status" value="1"/>
</dbReference>
<dbReference type="Gene3D" id="2.30.30.30">
    <property type="match status" value="1"/>
</dbReference>
<comment type="function">
    <text evidence="5">One of the proteins that surrounds the polypeptide exit tunnel on the outside of the subunit.</text>
</comment>
<dbReference type="AlphaFoldDB" id="A0A0H4T450"/>
<sequence>MRKLKSGDEVQVLQGKDKGKKGKIEKVLSKNDKVLVSGVNMYKRHVKRQGSTPPGIIDLVKPLPSSKVALVCPKCNLVTKIGFILKNGKKSRVCKKCKQEI</sequence>
<evidence type="ECO:0000259" key="8">
    <source>
        <dbReference type="SMART" id="SM00739"/>
    </source>
</evidence>
<dbReference type="InterPro" id="IPR008991">
    <property type="entry name" value="Translation_prot_SH3-like_sf"/>
</dbReference>
<dbReference type="GO" id="GO:1990904">
    <property type="term" value="C:ribonucleoprotein complex"/>
    <property type="evidence" value="ECO:0007669"/>
    <property type="project" value="UniProtKB-KW"/>
</dbReference>
<evidence type="ECO:0000256" key="6">
    <source>
        <dbReference type="RuleBase" id="RU003477"/>
    </source>
</evidence>
<protein>
    <recommendedName>
        <fullName evidence="4 5">Large ribosomal subunit protein uL24</fullName>
    </recommendedName>
</protein>
<dbReference type="InterPro" id="IPR041988">
    <property type="entry name" value="Ribosomal_uL24_KOW"/>
</dbReference>
<evidence type="ECO:0000313" key="9">
    <source>
        <dbReference type="EMBL" id="AKQ01505.1"/>
    </source>
</evidence>
<dbReference type="InterPro" id="IPR005825">
    <property type="entry name" value="Ribosomal_uL24_CS"/>
</dbReference>